<dbReference type="SUPFAM" id="SSF50129">
    <property type="entry name" value="GroES-like"/>
    <property type="match status" value="1"/>
</dbReference>
<protein>
    <submittedName>
        <fullName evidence="3">NADP-dependent oxidoreductase</fullName>
    </submittedName>
</protein>
<keyword evidence="1" id="KW-0560">Oxidoreductase</keyword>
<dbReference type="AlphaFoldDB" id="A0A510X6R2"/>
<dbReference type="PANTHER" id="PTHR43205">
    <property type="entry name" value="PROSTAGLANDIN REDUCTASE"/>
    <property type="match status" value="1"/>
</dbReference>
<accession>A0A510X6R2</accession>
<dbReference type="InterPro" id="IPR045010">
    <property type="entry name" value="MDR_fam"/>
</dbReference>
<comment type="caution">
    <text evidence="3">The sequence shown here is derived from an EMBL/GenBank/DDBJ whole genome shotgun (WGS) entry which is preliminary data.</text>
</comment>
<evidence type="ECO:0000256" key="1">
    <source>
        <dbReference type="ARBA" id="ARBA00023002"/>
    </source>
</evidence>
<dbReference type="InterPro" id="IPR020843">
    <property type="entry name" value="ER"/>
</dbReference>
<reference evidence="3 4" key="1">
    <citation type="submission" date="2019-07" db="EMBL/GenBank/DDBJ databases">
        <title>Whole genome shotgun sequence of Halomonas pacifica NBRC 102220.</title>
        <authorList>
            <person name="Hosoyama A."/>
            <person name="Uohara A."/>
            <person name="Ohji S."/>
            <person name="Ichikawa N."/>
        </authorList>
    </citation>
    <scope>NUCLEOTIDE SEQUENCE [LARGE SCALE GENOMIC DNA]</scope>
    <source>
        <strain evidence="3 4">NBRC 102220</strain>
    </source>
</reference>
<proteinExistence type="predicted"/>
<dbReference type="PANTHER" id="PTHR43205:SF7">
    <property type="entry name" value="PROSTAGLANDIN REDUCTASE 1"/>
    <property type="match status" value="1"/>
</dbReference>
<dbReference type="SUPFAM" id="SSF51735">
    <property type="entry name" value="NAD(P)-binding Rossmann-fold domains"/>
    <property type="match status" value="1"/>
</dbReference>
<dbReference type="InterPro" id="IPR011032">
    <property type="entry name" value="GroES-like_sf"/>
</dbReference>
<dbReference type="Gene3D" id="3.40.50.720">
    <property type="entry name" value="NAD(P)-binding Rossmann-like Domain"/>
    <property type="match status" value="1"/>
</dbReference>
<keyword evidence="4" id="KW-1185">Reference proteome</keyword>
<dbReference type="EMBL" id="BJUK01000008">
    <property type="protein sequence ID" value="GEK46671.1"/>
    <property type="molecule type" value="Genomic_DNA"/>
</dbReference>
<dbReference type="InterPro" id="IPR036291">
    <property type="entry name" value="NAD(P)-bd_dom_sf"/>
</dbReference>
<organism evidence="3 4">
    <name type="scientific">Bisbaumannia pacifica</name>
    <dbReference type="NCBI Taxonomy" id="77098"/>
    <lineage>
        <taxon>Bacteria</taxon>
        <taxon>Pseudomonadati</taxon>
        <taxon>Pseudomonadota</taxon>
        <taxon>Gammaproteobacteria</taxon>
        <taxon>Oceanospirillales</taxon>
        <taxon>Halomonadaceae</taxon>
        <taxon>Bisbaumannia</taxon>
    </lineage>
</organism>
<dbReference type="Pfam" id="PF16884">
    <property type="entry name" value="ADH_N_2"/>
    <property type="match status" value="1"/>
</dbReference>
<evidence type="ECO:0000313" key="3">
    <source>
        <dbReference type="EMBL" id="GEK46671.1"/>
    </source>
</evidence>
<name>A0A510X6R2_9GAMM</name>
<feature type="domain" description="Enoyl reductase (ER)" evidence="2">
    <location>
        <begin position="2"/>
        <end position="316"/>
    </location>
</feature>
<dbReference type="Gene3D" id="3.90.180.10">
    <property type="entry name" value="Medium-chain alcohol dehydrogenases, catalytic domain"/>
    <property type="match status" value="1"/>
</dbReference>
<evidence type="ECO:0000313" key="4">
    <source>
        <dbReference type="Proteomes" id="UP000321275"/>
    </source>
</evidence>
<dbReference type="SMART" id="SM00829">
    <property type="entry name" value="PKS_ER"/>
    <property type="match status" value="1"/>
</dbReference>
<evidence type="ECO:0000259" key="2">
    <source>
        <dbReference type="SMART" id="SM00829"/>
    </source>
</evidence>
<dbReference type="CDD" id="cd05288">
    <property type="entry name" value="PGDH"/>
    <property type="match status" value="1"/>
</dbReference>
<dbReference type="Proteomes" id="UP000321275">
    <property type="component" value="Unassembled WGS sequence"/>
</dbReference>
<gene>
    <name evidence="3" type="ORF">HPA02_09540</name>
</gene>
<dbReference type="InterPro" id="IPR013149">
    <property type="entry name" value="ADH-like_C"/>
</dbReference>
<sequence length="319" mass="34695">MPTDFTLREVSLPSCSLGQVELELHWLSVDPYMRTRMQPEGYGYLAKWQPGAPLSAWGLGRIIRSRGRWREGDWVVGHLPVADRTILTTPEPADLLPFCLPACTPAPERWLHERGMTGFTAWLGMRHYGRPRPGETVLVSAATGAVGSLAVQLAQRAGARVIAGAGSATKRAWLREALGVSATLDDRDAEGFAAQLAKAAPEGLDLDFENLGGAIFAAAIDCLRPGGRVMLCGMISQYNDSDPRRAPPNLVRLQRLGAKLMPFVVPGHEAEHWARFQAEMAEFEGLAPLDVIDGLAAWPRALCGLFTGKGIGKRVVRLR</sequence>
<dbReference type="GO" id="GO:0016628">
    <property type="term" value="F:oxidoreductase activity, acting on the CH-CH group of donors, NAD or NADP as acceptor"/>
    <property type="evidence" value="ECO:0007669"/>
    <property type="project" value="InterPro"/>
</dbReference>
<dbReference type="Pfam" id="PF00107">
    <property type="entry name" value="ADH_zinc_N"/>
    <property type="match status" value="1"/>
</dbReference>
<dbReference type="InterPro" id="IPR041694">
    <property type="entry name" value="ADH_N_2"/>
</dbReference>